<dbReference type="SUPFAM" id="SSF56112">
    <property type="entry name" value="Protein kinase-like (PK-like)"/>
    <property type="match status" value="1"/>
</dbReference>
<gene>
    <name evidence="3" type="primary">AIM9_2</name>
    <name evidence="3" type="ORF">DIS24_g9647</name>
</gene>
<accession>A0AA40CK81</accession>
<dbReference type="Pfam" id="PF01636">
    <property type="entry name" value="APH"/>
    <property type="match status" value="1"/>
</dbReference>
<dbReference type="AlphaFoldDB" id="A0AA40CK81"/>
<dbReference type="InterPro" id="IPR011009">
    <property type="entry name" value="Kinase-like_dom_sf"/>
</dbReference>
<dbReference type="InterPro" id="IPR051678">
    <property type="entry name" value="AGP_Transferase"/>
</dbReference>
<protein>
    <submittedName>
        <fullName evidence="3">Altered inheritance of mitochondria protein 9</fullName>
    </submittedName>
</protein>
<reference evidence="3" key="1">
    <citation type="submission" date="2023-06" db="EMBL/GenBank/DDBJ databases">
        <title>Multi-omics analyses reveal the molecular pathogenesis toolkit of Lasiodiplodia hormozganensis, a cross-kingdom pathogen.</title>
        <authorList>
            <person name="Felix C."/>
            <person name="Meneses R."/>
            <person name="Goncalves M.F.M."/>
            <person name="Tilleman L."/>
            <person name="Duarte A.S."/>
            <person name="Jorrin-Novo J.V."/>
            <person name="Van De Peer Y."/>
            <person name="Deforce D."/>
            <person name="Van Nieuwerburgh F."/>
            <person name="Esteves A.C."/>
            <person name="Alves A."/>
        </authorList>
    </citation>
    <scope>NUCLEOTIDE SEQUENCE</scope>
    <source>
        <strain evidence="3">CBS 339.90</strain>
    </source>
</reference>
<evidence type="ECO:0000313" key="4">
    <source>
        <dbReference type="Proteomes" id="UP001175001"/>
    </source>
</evidence>
<evidence type="ECO:0000259" key="2">
    <source>
        <dbReference type="Pfam" id="PF01636"/>
    </source>
</evidence>
<proteinExistence type="predicted"/>
<dbReference type="PANTHER" id="PTHR21310">
    <property type="entry name" value="AMINOGLYCOSIDE PHOSPHOTRANSFERASE-RELATED-RELATED"/>
    <property type="match status" value="1"/>
</dbReference>
<evidence type="ECO:0000256" key="1">
    <source>
        <dbReference type="SAM" id="MobiDB-lite"/>
    </source>
</evidence>
<dbReference type="Proteomes" id="UP001175001">
    <property type="component" value="Unassembled WGS sequence"/>
</dbReference>
<feature type="domain" description="Aminoglycoside phosphotransferase" evidence="2">
    <location>
        <begin position="142"/>
        <end position="433"/>
    </location>
</feature>
<feature type="compositionally biased region" description="Low complexity" evidence="1">
    <location>
        <begin position="26"/>
        <end position="52"/>
    </location>
</feature>
<feature type="region of interest" description="Disordered" evidence="1">
    <location>
        <begin position="26"/>
        <end position="78"/>
    </location>
</feature>
<name>A0AA40CK81_9PEZI</name>
<keyword evidence="4" id="KW-1185">Reference proteome</keyword>
<comment type="caution">
    <text evidence="3">The sequence shown here is derived from an EMBL/GenBank/DDBJ whole genome shotgun (WGS) entry which is preliminary data.</text>
</comment>
<sequence length="552" mass="61704">MASLQDKDASGSKTALHVDGLDAASTDAAATTDAGSTSDTTSTSDASTDNSSESGDDEVPIYDEVHIPSGDDLTNLPFRVTRTGPPKLSSELQRKTILWRWYPFYYHSAEWRIDPEDNVELIKETIRPYMRLCGLPSEGLEVKFLTEGAWNQVYTISASVNGVVKECIFRLALPDFPWYRTQIEVSTTEFIRHHTSIPVPRIYAFNSSMKSPLGLEWILMEKVQGRTYAEAAWSLSFDTRAAIHRKVADWADELSRLEFDQIGSLYHDWSKPLSDKSSYLVGPLNDDEFKSDLRLDHDVHRGPFASMQQYTSARIAFRMADALDPRMAARAAYREAKAQADEQEQLGYDSGFRVDAEMEAVSDELYTRAVLAAVPRYCLALQSILPTVFASERDVGAPGFARLAHIDIHGDNVMVGDDAGDLVALLDWEQTMTLPLAWTPAYPKFVHCGEECCPPNPPSPVDVVGPRERGPASLVAHWEQYLLRCEFERRLEELDSPLLGEKADTEDVDTIENHFKMMHKACLDDDSDEDEVFVLGVKARARRAFAKSVGAS</sequence>
<organism evidence="3 4">
    <name type="scientific">Lasiodiplodia hormozganensis</name>
    <dbReference type="NCBI Taxonomy" id="869390"/>
    <lineage>
        <taxon>Eukaryota</taxon>
        <taxon>Fungi</taxon>
        <taxon>Dikarya</taxon>
        <taxon>Ascomycota</taxon>
        <taxon>Pezizomycotina</taxon>
        <taxon>Dothideomycetes</taxon>
        <taxon>Dothideomycetes incertae sedis</taxon>
        <taxon>Botryosphaeriales</taxon>
        <taxon>Botryosphaeriaceae</taxon>
        <taxon>Lasiodiplodia</taxon>
    </lineage>
</organism>
<evidence type="ECO:0000313" key="3">
    <source>
        <dbReference type="EMBL" id="KAK0640159.1"/>
    </source>
</evidence>
<dbReference type="InterPro" id="IPR002575">
    <property type="entry name" value="Aminoglycoside_PTrfase"/>
</dbReference>
<dbReference type="EMBL" id="JAUJDW010000088">
    <property type="protein sequence ID" value="KAK0640159.1"/>
    <property type="molecule type" value="Genomic_DNA"/>
</dbReference>
<dbReference type="PANTHER" id="PTHR21310:SF13">
    <property type="entry name" value="AMINOGLYCOSIDE PHOSPHOTRANSFERASE DOMAIN-CONTAINING PROTEIN"/>
    <property type="match status" value="1"/>
</dbReference>